<dbReference type="STRING" id="329884.A0A4U0Y4L3"/>
<dbReference type="Proteomes" id="UP000309340">
    <property type="component" value="Unassembled WGS sequence"/>
</dbReference>
<reference evidence="2 3" key="1">
    <citation type="submission" date="2017-03" db="EMBL/GenBank/DDBJ databases">
        <title>Genomes of endolithic fungi from Antarctica.</title>
        <authorList>
            <person name="Coleine C."/>
            <person name="Masonjones S."/>
            <person name="Stajich J.E."/>
        </authorList>
    </citation>
    <scope>NUCLEOTIDE SEQUENCE [LARGE SCALE GENOMIC DNA]</scope>
    <source>
        <strain evidence="2 3">CCFEE 5184</strain>
    </source>
</reference>
<evidence type="ECO:0000313" key="3">
    <source>
        <dbReference type="Proteomes" id="UP000309340"/>
    </source>
</evidence>
<proteinExistence type="predicted"/>
<evidence type="ECO:0000313" key="2">
    <source>
        <dbReference type="EMBL" id="TKA83458.1"/>
    </source>
</evidence>
<dbReference type="EMBL" id="NAJQ01000008">
    <property type="protein sequence ID" value="TKA83458.1"/>
    <property type="molecule type" value="Genomic_DNA"/>
</dbReference>
<gene>
    <name evidence="2" type="ORF">B0A55_00573</name>
</gene>
<organism evidence="2 3">
    <name type="scientific">Friedmanniomyces simplex</name>
    <dbReference type="NCBI Taxonomy" id="329884"/>
    <lineage>
        <taxon>Eukaryota</taxon>
        <taxon>Fungi</taxon>
        <taxon>Dikarya</taxon>
        <taxon>Ascomycota</taxon>
        <taxon>Pezizomycotina</taxon>
        <taxon>Dothideomycetes</taxon>
        <taxon>Dothideomycetidae</taxon>
        <taxon>Mycosphaerellales</taxon>
        <taxon>Teratosphaeriaceae</taxon>
        <taxon>Friedmanniomyces</taxon>
    </lineage>
</organism>
<keyword evidence="3" id="KW-1185">Reference proteome</keyword>
<comment type="caution">
    <text evidence="2">The sequence shown here is derived from an EMBL/GenBank/DDBJ whole genome shotgun (WGS) entry which is preliminary data.</text>
</comment>
<protein>
    <recommendedName>
        <fullName evidence="4">Tubby C-terminal domain-containing protein</fullName>
    </recommendedName>
</protein>
<accession>A0A4U0Y4L3</accession>
<evidence type="ECO:0000256" key="1">
    <source>
        <dbReference type="SAM" id="MobiDB-lite"/>
    </source>
</evidence>
<feature type="region of interest" description="Disordered" evidence="1">
    <location>
        <begin position="1"/>
        <end position="27"/>
    </location>
</feature>
<name>A0A4U0Y4L3_9PEZI</name>
<sequence>MADTKDTPPAYTVSDPSRTITDDSHQADGNAAPILELSTSAANKTYEIYNTSTGLNITNSDRQLYYLGRYVALDVPDILAYGGYDQSGPQLAQAEFIKFDKNFRIYLGGLRHPSKDDWDMVRCATEGRFIHTDFYRFEVPAQGQSTGTRKRKLHWTKTSSRKLGASKLSIRDHKLVEEANGEVLAVYTEHNLGAADGPKGQLVFHQRLGDNAELAALVVVMAIIEHLRRNMRQIARAFPLQGGGAI</sequence>
<dbReference type="AlphaFoldDB" id="A0A4U0Y4L3"/>
<dbReference type="OrthoDB" id="3431997at2759"/>
<evidence type="ECO:0008006" key="4">
    <source>
        <dbReference type="Google" id="ProtNLM"/>
    </source>
</evidence>